<dbReference type="Proteomes" id="UP000002028">
    <property type="component" value="Chromosome"/>
</dbReference>
<dbReference type="HOGENOM" id="CLU_2920461_0_0_10"/>
<name>D2QPM8_SPILD</name>
<evidence type="ECO:0000313" key="1">
    <source>
        <dbReference type="EMBL" id="ADB40687.1"/>
    </source>
</evidence>
<reference evidence="1 2" key="1">
    <citation type="journal article" date="2010" name="Stand. Genomic Sci.">
        <title>Complete genome sequence of Spirosoma linguale type strain (1).</title>
        <authorList>
            <person name="Lail K."/>
            <person name="Sikorski J."/>
            <person name="Saunders E."/>
            <person name="Lapidus A."/>
            <person name="Glavina Del Rio T."/>
            <person name="Copeland A."/>
            <person name="Tice H."/>
            <person name="Cheng J.-F."/>
            <person name="Lucas S."/>
            <person name="Nolan M."/>
            <person name="Bruce D."/>
            <person name="Goodwin L."/>
            <person name="Pitluck S."/>
            <person name="Ivanova N."/>
            <person name="Mavromatis K."/>
            <person name="Ovchinnikova G."/>
            <person name="Pati A."/>
            <person name="Chen A."/>
            <person name="Palaniappan K."/>
            <person name="Land M."/>
            <person name="Hauser L."/>
            <person name="Chang Y.-J."/>
            <person name="Jeffries C.D."/>
            <person name="Chain P."/>
            <person name="Brettin T."/>
            <person name="Detter J.C."/>
            <person name="Schuetze A."/>
            <person name="Rohde M."/>
            <person name="Tindall B.J."/>
            <person name="Goeker M."/>
            <person name="Bristow J."/>
            <person name="Eisen J.A."/>
            <person name="Markowitz V."/>
            <person name="Hugenholtz P."/>
            <person name="Kyrpides N.C."/>
            <person name="Klenk H.-P."/>
            <person name="Chen F."/>
        </authorList>
    </citation>
    <scope>NUCLEOTIDE SEQUENCE [LARGE SCALE GENOMIC DNA]</scope>
    <source>
        <strain evidence="2">ATCC 33905 / DSM 74 / LMG 10896 / Claus 1</strain>
    </source>
</reference>
<dbReference type="KEGG" id="sli:Slin_4709"/>
<evidence type="ECO:0000313" key="2">
    <source>
        <dbReference type="Proteomes" id="UP000002028"/>
    </source>
</evidence>
<gene>
    <name evidence="1" type="ordered locus">Slin_4709</name>
</gene>
<keyword evidence="2" id="KW-1185">Reference proteome</keyword>
<proteinExistence type="predicted"/>
<dbReference type="STRING" id="504472.Slin_4709"/>
<sequence>MSITIMKNSNPANVPFQVWISNSTLSFIDQTSPHGDHWLVSAGDLFGKSVVHDSDTDLGIH</sequence>
<organism evidence="1 2">
    <name type="scientific">Spirosoma linguale (strain ATCC 33905 / DSM 74 / LMG 10896 / Claus 1)</name>
    <dbReference type="NCBI Taxonomy" id="504472"/>
    <lineage>
        <taxon>Bacteria</taxon>
        <taxon>Pseudomonadati</taxon>
        <taxon>Bacteroidota</taxon>
        <taxon>Cytophagia</taxon>
        <taxon>Cytophagales</taxon>
        <taxon>Cytophagaceae</taxon>
        <taxon>Spirosoma</taxon>
    </lineage>
</organism>
<dbReference type="AlphaFoldDB" id="D2QPM8"/>
<dbReference type="EMBL" id="CP001769">
    <property type="protein sequence ID" value="ADB40687.1"/>
    <property type="molecule type" value="Genomic_DNA"/>
</dbReference>
<accession>D2QPM8</accession>
<protein>
    <submittedName>
        <fullName evidence="1">Uncharacterized protein</fullName>
    </submittedName>
</protein>